<evidence type="ECO:0000256" key="7">
    <source>
        <dbReference type="ARBA" id="ARBA00017058"/>
    </source>
</evidence>
<comment type="pathway">
    <text evidence="2">Purine metabolism; IMP biosynthesis via de novo pathway; 5-amino-1-(5-phospho-D-ribosyl)imidazole-4-carboxamide from 5-amino-1-(5-phospho-D-ribosyl)imidazole-4-carboxylate: step 2/2.</text>
</comment>
<dbReference type="EC" id="4.3.2.2" evidence="6"/>
<dbReference type="UniPathway" id="UPA00074">
    <property type="reaction ID" value="UER00131"/>
</dbReference>
<evidence type="ECO:0000256" key="8">
    <source>
        <dbReference type="ARBA" id="ARBA00022598"/>
    </source>
</evidence>
<dbReference type="EC" id="6.3.2.6" evidence="5"/>
<dbReference type="GO" id="GO:0004018">
    <property type="term" value="F:N6-(1,2-dicarboxyethyl)AMP AMP-lyase (fumarate-forming) activity"/>
    <property type="evidence" value="ECO:0007669"/>
    <property type="project" value="InterPro"/>
</dbReference>
<dbReference type="PANTHER" id="PTHR43411">
    <property type="entry name" value="ADENYLOSUCCINATE LYASE"/>
    <property type="match status" value="1"/>
</dbReference>
<dbReference type="Proteomes" id="UP000654075">
    <property type="component" value="Unassembled WGS sequence"/>
</dbReference>
<feature type="domain" description="SAICAR synthetase/ADE2 N-terminal" evidence="15">
    <location>
        <begin position="52"/>
        <end position="292"/>
    </location>
</feature>
<dbReference type="PROSITE" id="PS01057">
    <property type="entry name" value="SAICAR_SYNTHETASE_1"/>
    <property type="match status" value="1"/>
</dbReference>
<dbReference type="UniPathway" id="UPA00075">
    <property type="reaction ID" value="UER00336"/>
</dbReference>
<feature type="domain" description="Adenylosuccinate lyase PurB C-terminal" evidence="16">
    <location>
        <begin position="721"/>
        <end position="836"/>
    </location>
</feature>
<dbReference type="CDD" id="cd01414">
    <property type="entry name" value="SAICAR_synt_Sc"/>
    <property type="match status" value="1"/>
</dbReference>
<keyword evidence="8" id="KW-0436">Ligase</keyword>
<dbReference type="GO" id="GO:0006189">
    <property type="term" value="P:'de novo' IMP biosynthetic process"/>
    <property type="evidence" value="ECO:0007669"/>
    <property type="project" value="UniProtKB-UniPathway"/>
</dbReference>
<dbReference type="Pfam" id="PF08328">
    <property type="entry name" value="ASL_C"/>
    <property type="match status" value="1"/>
</dbReference>
<gene>
    <name evidence="17" type="ORF">PGLA1383_LOCUS36076</name>
</gene>
<evidence type="ECO:0000313" key="17">
    <source>
        <dbReference type="EMBL" id="CAE8618457.1"/>
    </source>
</evidence>
<feature type="domain" description="Fumarate lyase N-terminal" evidence="14">
    <location>
        <begin position="407"/>
        <end position="703"/>
    </location>
</feature>
<dbReference type="Pfam" id="PF01259">
    <property type="entry name" value="SAICAR_synt"/>
    <property type="match status" value="1"/>
</dbReference>
<dbReference type="NCBIfam" id="NF010567">
    <property type="entry name" value="PRK13960.1"/>
    <property type="match status" value="1"/>
</dbReference>
<dbReference type="NCBIfam" id="TIGR02735">
    <property type="entry name" value="purC_vibrio"/>
    <property type="match status" value="1"/>
</dbReference>
<organism evidence="17 18">
    <name type="scientific">Polarella glacialis</name>
    <name type="common">Dinoflagellate</name>
    <dbReference type="NCBI Taxonomy" id="89957"/>
    <lineage>
        <taxon>Eukaryota</taxon>
        <taxon>Sar</taxon>
        <taxon>Alveolata</taxon>
        <taxon>Dinophyceae</taxon>
        <taxon>Suessiales</taxon>
        <taxon>Suessiaceae</taxon>
        <taxon>Polarella</taxon>
    </lineage>
</organism>
<dbReference type="InterPro" id="IPR014106">
    <property type="entry name" value="SAICAR_synthase_Vibrio-typ"/>
</dbReference>
<evidence type="ECO:0000256" key="9">
    <source>
        <dbReference type="ARBA" id="ARBA00022741"/>
    </source>
</evidence>
<comment type="caution">
    <text evidence="17">The sequence shown here is derived from an EMBL/GenBank/DDBJ whole genome shotgun (WGS) entry which is preliminary data.</text>
</comment>
<proteinExistence type="inferred from homology"/>
<comment type="pathway">
    <text evidence="1">Purine metabolism; IMP biosynthesis via de novo pathway; 5-amino-1-(5-phospho-D-ribosyl)imidazole-4-carboxamide from 5-amino-1-(5-phospho-D-ribosyl)imidazole-4-carboxylate: step 1/2.</text>
</comment>
<evidence type="ECO:0000256" key="12">
    <source>
        <dbReference type="ARBA" id="ARBA00023239"/>
    </source>
</evidence>
<dbReference type="EMBL" id="CAJNNV010026542">
    <property type="protein sequence ID" value="CAE8618457.1"/>
    <property type="molecule type" value="Genomic_DNA"/>
</dbReference>
<dbReference type="InterPro" id="IPR022761">
    <property type="entry name" value="Fumarate_lyase_N"/>
</dbReference>
<dbReference type="PRINTS" id="PR00149">
    <property type="entry name" value="FUMRATELYASE"/>
</dbReference>
<evidence type="ECO:0000259" key="15">
    <source>
        <dbReference type="Pfam" id="PF01259"/>
    </source>
</evidence>
<dbReference type="InterPro" id="IPR020557">
    <property type="entry name" value="Fumarate_lyase_CS"/>
</dbReference>
<dbReference type="InterPro" id="IPR028923">
    <property type="entry name" value="SAICAR_synt/ADE2_N"/>
</dbReference>
<dbReference type="InterPro" id="IPR000362">
    <property type="entry name" value="Fumarate_lyase_fam"/>
</dbReference>
<dbReference type="Gene3D" id="1.20.200.10">
    <property type="entry name" value="Fumarase/aspartase (Central domain)"/>
    <property type="match status" value="1"/>
</dbReference>
<protein>
    <recommendedName>
        <fullName evidence="7">Adenylosuccinate lyase</fullName>
        <ecNumber evidence="6">4.3.2.2</ecNumber>
        <ecNumber evidence="5">6.3.2.6</ecNumber>
    </recommendedName>
    <alternativeName>
        <fullName evidence="13">Adenylosuccinase</fullName>
    </alternativeName>
</protein>
<dbReference type="SUPFAM" id="SSF48557">
    <property type="entry name" value="L-aspartase-like"/>
    <property type="match status" value="1"/>
</dbReference>
<dbReference type="OrthoDB" id="406045at2759"/>
<accession>A0A813G1F9</accession>
<evidence type="ECO:0000256" key="13">
    <source>
        <dbReference type="ARBA" id="ARBA00030717"/>
    </source>
</evidence>
<dbReference type="Gene3D" id="1.10.275.10">
    <property type="entry name" value="Fumarase/aspartase (N-terminal domain)"/>
    <property type="match status" value="1"/>
</dbReference>
<name>A0A813G1F9_POLGL</name>
<reference evidence="17" key="1">
    <citation type="submission" date="2021-02" db="EMBL/GenBank/DDBJ databases">
        <authorList>
            <person name="Dougan E. K."/>
            <person name="Rhodes N."/>
            <person name="Thang M."/>
            <person name="Chan C."/>
        </authorList>
    </citation>
    <scope>NUCLEOTIDE SEQUENCE</scope>
</reference>
<dbReference type="InterPro" id="IPR008948">
    <property type="entry name" value="L-Aspartase-like"/>
</dbReference>
<sequence>MSKVLEVNDDLPIRTDEPVHSGKVRAVYWLSPEDSARLIEEKGYNVAPGSPLAVMIISDRISAFDAIWHGEGGMNGVPSKGAALNAISNHWFKLFREKGLADSHILDIPHPLVWIVQKARPVKIEAIARQYITGSMWRGYSKGEREICGIKIPDGLKNNQKLPELLITPSTKGILTGIPGVPEVDDVNISRHDVEKNYQAFNFSSPADISQYEKLLREGFDVISGALAELDQVFVDTKFEFGYVRDKEGNEKLIYMDEVGTPDSSRIWDGPAFRDGGKVVENSKEGFRQLLLKHFPDPDILLNKDRMPERQALARDNALPVSVLMEVSKTYTAIAEKITGRKIRISENPRDEIITILDVQYGLIDKSRHKRSAAEGGDSRAQKCARQLPALGDLELVELTAISPVDGRYRRGTKALAEYYSEYGLIRYRVHVEVEYFLALMERLPVGKDLPAGTAEKLRAIVDGLTLAQATEIKDTEKVTNHDVKSVEYFIKARFDELGLEKYKEWVHFALTSQDINNTAVPLLFKDALERSYLPSVETLLKTLKEKLPEWDMPMLAKTHGQPASPTNLAKEMKVFIERLESQLQLLRQIPHSCKFGGATGNMNAHLVTYPATDWRSFANDFCTTRLGLQRQQFTTQIEHYDHMGAIFDNVKRINTILVDLSRDIWMYVSMEYFKQKIVAGEVGSSAMPHKVNPIDFENAEGNLGMANALLEHLAQKLPVSRLQRDLTDSTVLRNIGVPMAHTAIALASIQRGMGKLIVNKAAVEADLERNWAVVAEAIQSILRREGYPKPYEALRDLTRTNEAMNQARIHNFVDTLSVSDAIKVELKAVSPFNYIGYK</sequence>
<evidence type="ECO:0000256" key="4">
    <source>
        <dbReference type="ARBA" id="ARBA00008273"/>
    </source>
</evidence>
<keyword evidence="18" id="KW-1185">Reference proteome</keyword>
<dbReference type="InterPro" id="IPR004769">
    <property type="entry name" value="Pur_lyase"/>
</dbReference>
<evidence type="ECO:0000256" key="11">
    <source>
        <dbReference type="ARBA" id="ARBA00022840"/>
    </source>
</evidence>
<evidence type="ECO:0000256" key="2">
    <source>
        <dbReference type="ARBA" id="ARBA00004706"/>
    </source>
</evidence>
<dbReference type="SUPFAM" id="SSF56104">
    <property type="entry name" value="SAICAR synthase-like"/>
    <property type="match status" value="1"/>
</dbReference>
<dbReference type="Gene3D" id="3.30.200.20">
    <property type="entry name" value="Phosphorylase Kinase, domain 1"/>
    <property type="match status" value="1"/>
</dbReference>
<dbReference type="Gene3D" id="1.10.40.30">
    <property type="entry name" value="Fumarase/aspartase (C-terminal domain)"/>
    <property type="match status" value="1"/>
</dbReference>
<evidence type="ECO:0000256" key="5">
    <source>
        <dbReference type="ARBA" id="ARBA00012217"/>
    </source>
</evidence>
<dbReference type="NCBIfam" id="NF006764">
    <property type="entry name" value="PRK09285.1"/>
    <property type="match status" value="1"/>
</dbReference>
<evidence type="ECO:0000256" key="10">
    <source>
        <dbReference type="ARBA" id="ARBA00022755"/>
    </source>
</evidence>
<dbReference type="GO" id="GO:0044208">
    <property type="term" value="P:'de novo' AMP biosynthetic process"/>
    <property type="evidence" value="ECO:0007669"/>
    <property type="project" value="UniProtKB-UniPathway"/>
</dbReference>
<dbReference type="GO" id="GO:0004639">
    <property type="term" value="F:phosphoribosylaminoimidazolesuccinocarboxamide synthase activity"/>
    <property type="evidence" value="ECO:0007669"/>
    <property type="project" value="UniProtKB-EC"/>
</dbReference>
<dbReference type="PANTHER" id="PTHR43411:SF1">
    <property type="entry name" value="ADENYLOSUCCINATE LYASE"/>
    <property type="match status" value="1"/>
</dbReference>
<evidence type="ECO:0000256" key="1">
    <source>
        <dbReference type="ARBA" id="ARBA00004672"/>
    </source>
</evidence>
<dbReference type="InterPro" id="IPR024083">
    <property type="entry name" value="Fumarase/histidase_N"/>
</dbReference>
<dbReference type="NCBIfam" id="TIGR00928">
    <property type="entry name" value="purB"/>
    <property type="match status" value="1"/>
</dbReference>
<evidence type="ECO:0000256" key="6">
    <source>
        <dbReference type="ARBA" id="ARBA00012339"/>
    </source>
</evidence>
<dbReference type="Pfam" id="PF00206">
    <property type="entry name" value="Lyase_1"/>
    <property type="match status" value="1"/>
</dbReference>
<dbReference type="InterPro" id="IPR047136">
    <property type="entry name" value="PurB_bact"/>
</dbReference>
<dbReference type="InterPro" id="IPR013539">
    <property type="entry name" value="PurB_C"/>
</dbReference>
<dbReference type="Gene3D" id="3.30.470.20">
    <property type="entry name" value="ATP-grasp fold, B domain"/>
    <property type="match status" value="1"/>
</dbReference>
<comment type="pathway">
    <text evidence="3">Purine metabolism; AMP biosynthesis via de novo pathway; AMP from IMP: step 2/2.</text>
</comment>
<keyword evidence="11" id="KW-0067">ATP-binding</keyword>
<evidence type="ECO:0000259" key="16">
    <source>
        <dbReference type="Pfam" id="PF08328"/>
    </source>
</evidence>
<comment type="similarity">
    <text evidence="4">Belongs to the lyase 1 family. Adenylosuccinate lyase subfamily.</text>
</comment>
<evidence type="ECO:0000313" key="18">
    <source>
        <dbReference type="Proteomes" id="UP000654075"/>
    </source>
</evidence>
<dbReference type="InterPro" id="IPR018236">
    <property type="entry name" value="SAICAR_synthetase_CS"/>
</dbReference>
<keyword evidence="12" id="KW-0456">Lyase</keyword>
<evidence type="ECO:0000259" key="14">
    <source>
        <dbReference type="Pfam" id="PF00206"/>
    </source>
</evidence>
<dbReference type="GO" id="GO:0005524">
    <property type="term" value="F:ATP binding"/>
    <property type="evidence" value="ECO:0007669"/>
    <property type="project" value="UniProtKB-KW"/>
</dbReference>
<keyword evidence="10" id="KW-0658">Purine biosynthesis</keyword>
<dbReference type="PROSITE" id="PS00163">
    <property type="entry name" value="FUMARATE_LYASES"/>
    <property type="match status" value="1"/>
</dbReference>
<keyword evidence="9" id="KW-0547">Nucleotide-binding</keyword>
<evidence type="ECO:0000256" key="3">
    <source>
        <dbReference type="ARBA" id="ARBA00004734"/>
    </source>
</evidence>
<dbReference type="HAMAP" id="MF_00137">
    <property type="entry name" value="SAICAR_synth"/>
    <property type="match status" value="1"/>
</dbReference>
<dbReference type="AlphaFoldDB" id="A0A813G1F9"/>